<dbReference type="GO" id="GO:0030892">
    <property type="term" value="C:mitotic cohesin complex"/>
    <property type="evidence" value="ECO:0007669"/>
    <property type="project" value="TreeGrafter"/>
</dbReference>
<evidence type="ECO:0000259" key="5">
    <source>
        <dbReference type="Pfam" id="PF04824"/>
    </source>
</evidence>
<accession>A0A163JM14</accession>
<dbReference type="Gene3D" id="1.10.10.580">
    <property type="entry name" value="Structural maintenance of chromosome 1. Chain E"/>
    <property type="match status" value="1"/>
</dbReference>
<dbReference type="GO" id="GO:0003682">
    <property type="term" value="F:chromatin binding"/>
    <property type="evidence" value="ECO:0007669"/>
    <property type="project" value="TreeGrafter"/>
</dbReference>
<dbReference type="InParanoid" id="A0A163JM14"/>
<keyword evidence="8" id="KW-1185">Reference proteome</keyword>
<feature type="domain" description="Rad21/Rec8-like protein C-terminal eukaryotic" evidence="5">
    <location>
        <begin position="491"/>
        <end position="528"/>
    </location>
</feature>
<dbReference type="AlphaFoldDB" id="A0A163JM14"/>
<evidence type="ECO:0008006" key="9">
    <source>
        <dbReference type="Google" id="ProtNLM"/>
    </source>
</evidence>
<dbReference type="GO" id="GO:0007064">
    <property type="term" value="P:mitotic sister chromatid cohesion"/>
    <property type="evidence" value="ECO:0007669"/>
    <property type="project" value="TreeGrafter"/>
</dbReference>
<evidence type="ECO:0000256" key="1">
    <source>
        <dbReference type="ARBA" id="ARBA00004123"/>
    </source>
</evidence>
<dbReference type="Pfam" id="PF04825">
    <property type="entry name" value="Rad21_Rec8_N"/>
    <property type="match status" value="1"/>
</dbReference>
<dbReference type="InterPro" id="IPR006910">
    <property type="entry name" value="Rad21_Rec8_N"/>
</dbReference>
<dbReference type="Proteomes" id="UP000078561">
    <property type="component" value="Unassembled WGS sequence"/>
</dbReference>
<name>A0A163JM14_ABSGL</name>
<dbReference type="EMBL" id="LT553633">
    <property type="protein sequence ID" value="SAM01971.1"/>
    <property type="molecule type" value="Genomic_DNA"/>
</dbReference>
<dbReference type="FunCoup" id="A0A163JM14">
    <property type="interactions" value="368"/>
</dbReference>
<sequence length="529" mass="59788">MLSDQLTAKQGPLSRVWMASHWERKISKAQFLHTNLNTAIDCIASNQTEEPITLRISGQLLLGVVRIHSRKTRYLLEDCNGALSKIKTAFKQGNVNLTDTTHSKANVDSITLPERLDDFDILLPDTTPWSRTDQPSRDPLLDSLMTQDITLLETQDNFLSFNEVMEQGRLLDQAEHQHIGDFGTLPMDDIEMGRRDNEAALQDRSFSADLNEGAMNKLRINDDPMGQDDDGFEFDFGFDDHDDQMMRDQTPLPDFNLPSRNGGDDNMDSLMEAGIVRMDEPGNIEFPMEDESSMQQELPVRRRRRLVVDKVTEIPFDDLKRNILDSSSIVDKTVDDASPATPRTTKKLDLKKPIVCAEGSEVETMVTRWNSNRQSGTANANTHLMDGNSGFDQANDDQFEFDFGFDDNNDNNNNNIPVMDQEPNIFDTDMSLMNEDDDTGNHSQLDDDLNSSTQQSTFGARTKETIETLEHKFQSPSPRKVIPFDELAPTTSTKKAEVARLFFDVLLLTSKNVIKVKQPTAYGPIQIRQ</sequence>
<evidence type="ECO:0000256" key="2">
    <source>
        <dbReference type="ARBA" id="ARBA00009870"/>
    </source>
</evidence>
<dbReference type="GO" id="GO:1990414">
    <property type="term" value="P:replication-born double-strand break repair via sister chromatid exchange"/>
    <property type="evidence" value="ECO:0007669"/>
    <property type="project" value="TreeGrafter"/>
</dbReference>
<dbReference type="GO" id="GO:0005634">
    <property type="term" value="C:nucleus"/>
    <property type="evidence" value="ECO:0007669"/>
    <property type="project" value="UniProtKB-SubCell"/>
</dbReference>
<dbReference type="InterPro" id="IPR036390">
    <property type="entry name" value="WH_DNA-bd_sf"/>
</dbReference>
<dbReference type="PANTHER" id="PTHR12585">
    <property type="entry name" value="SCC1 / RAD21 FAMILY MEMBER"/>
    <property type="match status" value="1"/>
</dbReference>
<keyword evidence="3" id="KW-0539">Nucleus</keyword>
<proteinExistence type="inferred from homology"/>
<dbReference type="Pfam" id="PF04824">
    <property type="entry name" value="Rad21_Rec8"/>
    <property type="match status" value="1"/>
</dbReference>
<dbReference type="OrthoDB" id="10071381at2759"/>
<evidence type="ECO:0000259" key="6">
    <source>
        <dbReference type="Pfam" id="PF04825"/>
    </source>
</evidence>
<dbReference type="PANTHER" id="PTHR12585:SF69">
    <property type="entry name" value="FI11703P"/>
    <property type="match status" value="1"/>
</dbReference>
<comment type="subcellular location">
    <subcellularLocation>
        <location evidence="1">Nucleus</location>
    </subcellularLocation>
</comment>
<protein>
    <recommendedName>
        <fullName evidence="9">Rad21/Rec8-like protein N-terminal domain-containing protein</fullName>
    </recommendedName>
</protein>
<dbReference type="InterPro" id="IPR039781">
    <property type="entry name" value="Rad21/Rec8-like"/>
</dbReference>
<dbReference type="STRING" id="4829.A0A163JM14"/>
<organism evidence="7">
    <name type="scientific">Absidia glauca</name>
    <name type="common">Pin mould</name>
    <dbReference type="NCBI Taxonomy" id="4829"/>
    <lineage>
        <taxon>Eukaryota</taxon>
        <taxon>Fungi</taxon>
        <taxon>Fungi incertae sedis</taxon>
        <taxon>Mucoromycota</taxon>
        <taxon>Mucoromycotina</taxon>
        <taxon>Mucoromycetes</taxon>
        <taxon>Mucorales</taxon>
        <taxon>Cunninghamellaceae</taxon>
        <taxon>Absidia</taxon>
    </lineage>
</organism>
<dbReference type="InterPro" id="IPR006909">
    <property type="entry name" value="Rad21/Rec8_C_eu"/>
</dbReference>
<evidence type="ECO:0000313" key="7">
    <source>
        <dbReference type="EMBL" id="SAM01971.1"/>
    </source>
</evidence>
<evidence type="ECO:0000313" key="8">
    <source>
        <dbReference type="Proteomes" id="UP000078561"/>
    </source>
</evidence>
<comment type="similarity">
    <text evidence="2">Belongs to the rad21 family.</text>
</comment>
<evidence type="ECO:0000256" key="4">
    <source>
        <dbReference type="SAM" id="MobiDB-lite"/>
    </source>
</evidence>
<feature type="region of interest" description="Disordered" evidence="4">
    <location>
        <begin position="434"/>
        <end position="458"/>
    </location>
</feature>
<gene>
    <name evidence="7" type="primary">ABSGL_07726.1 scaffold 9091</name>
</gene>
<dbReference type="InterPro" id="IPR023093">
    <property type="entry name" value="ScpA-like_C"/>
</dbReference>
<dbReference type="SUPFAM" id="SSF46785">
    <property type="entry name" value="Winged helix' DNA-binding domain"/>
    <property type="match status" value="1"/>
</dbReference>
<feature type="domain" description="Rad21/Rec8-like protein N-terminal" evidence="6">
    <location>
        <begin position="2"/>
        <end position="105"/>
    </location>
</feature>
<reference evidence="7" key="1">
    <citation type="submission" date="2016-04" db="EMBL/GenBank/DDBJ databases">
        <authorList>
            <person name="Evans L.H."/>
            <person name="Alamgir A."/>
            <person name="Owens N."/>
            <person name="Weber N.D."/>
            <person name="Virtaneva K."/>
            <person name="Barbian K."/>
            <person name="Babar A."/>
            <person name="Rosenke K."/>
        </authorList>
    </citation>
    <scope>NUCLEOTIDE SEQUENCE [LARGE SCALE GENOMIC DNA]</scope>
    <source>
        <strain evidence="7">CBS 101.48</strain>
    </source>
</reference>
<evidence type="ECO:0000256" key="3">
    <source>
        <dbReference type="ARBA" id="ARBA00023242"/>
    </source>
</evidence>